<dbReference type="AlphaFoldDB" id="A0A6L6Q3K6"/>
<comment type="caution">
    <text evidence="2">The sequence shown here is derived from an EMBL/GenBank/DDBJ whole genome shotgun (WGS) entry which is preliminary data.</text>
</comment>
<feature type="transmembrane region" description="Helical" evidence="1">
    <location>
        <begin position="124"/>
        <end position="148"/>
    </location>
</feature>
<evidence type="ECO:0000313" key="2">
    <source>
        <dbReference type="EMBL" id="MTW04427.1"/>
    </source>
</evidence>
<protein>
    <recommendedName>
        <fullName evidence="4">Carotenoid biosynthesis protein</fullName>
    </recommendedName>
</protein>
<evidence type="ECO:0000313" key="3">
    <source>
        <dbReference type="Proteomes" id="UP000484015"/>
    </source>
</evidence>
<accession>A0A6L6Q3K6</accession>
<dbReference type="OrthoDB" id="3774739at2"/>
<feature type="transmembrane region" description="Helical" evidence="1">
    <location>
        <begin position="19"/>
        <end position="35"/>
    </location>
</feature>
<proteinExistence type="predicted"/>
<evidence type="ECO:0000256" key="1">
    <source>
        <dbReference type="SAM" id="Phobius"/>
    </source>
</evidence>
<keyword evidence="1" id="KW-0472">Membrane</keyword>
<evidence type="ECO:0008006" key="4">
    <source>
        <dbReference type="Google" id="ProtNLM"/>
    </source>
</evidence>
<keyword evidence="3" id="KW-1185">Reference proteome</keyword>
<dbReference type="Proteomes" id="UP000484015">
    <property type="component" value="Unassembled WGS sequence"/>
</dbReference>
<organism evidence="2 3">
    <name type="scientific">Pseudoduganella ginsengisoli</name>
    <dbReference type="NCBI Taxonomy" id="1462440"/>
    <lineage>
        <taxon>Bacteria</taxon>
        <taxon>Pseudomonadati</taxon>
        <taxon>Pseudomonadota</taxon>
        <taxon>Betaproteobacteria</taxon>
        <taxon>Burkholderiales</taxon>
        <taxon>Oxalobacteraceae</taxon>
        <taxon>Telluria group</taxon>
        <taxon>Pseudoduganella</taxon>
    </lineage>
</organism>
<dbReference type="RefSeq" id="WP_155440776.1">
    <property type="nucleotide sequence ID" value="NZ_WNLA01000015.1"/>
</dbReference>
<dbReference type="EMBL" id="WNLA01000015">
    <property type="protein sequence ID" value="MTW04427.1"/>
    <property type="molecule type" value="Genomic_DNA"/>
</dbReference>
<sequence>MPPSSAALAHALVRDPSRFQWYVVTFLLVVIWAYGEQAAQRRWGVLFAALAFWLMDWVNEIWNALLFHFSGFAPAWSTPGQSAYVILIGLNIEICFMFALMGLFAVRTLPADRHLRILGINNRWLLACVNSTLCVLVELWLNHIGALAWEWQGWNVRAPYLIWLIGYLPFFVVTYWVHDMSSVRKQAAATGALAAGVAMALTVFGGVLGWI</sequence>
<name>A0A6L6Q3K6_9BURK</name>
<reference evidence="2 3" key="1">
    <citation type="submission" date="2019-11" db="EMBL/GenBank/DDBJ databases">
        <title>Type strains purchased from KCTC, JCM and DSMZ.</title>
        <authorList>
            <person name="Lu H."/>
        </authorList>
    </citation>
    <scope>NUCLEOTIDE SEQUENCE [LARGE SCALE GENOMIC DNA]</scope>
    <source>
        <strain evidence="2 3">KCTC 42409</strain>
    </source>
</reference>
<feature type="transmembrane region" description="Helical" evidence="1">
    <location>
        <begin position="189"/>
        <end position="210"/>
    </location>
</feature>
<gene>
    <name evidence="2" type="ORF">GM668_20325</name>
</gene>
<keyword evidence="1" id="KW-0812">Transmembrane</keyword>
<keyword evidence="1" id="KW-1133">Transmembrane helix</keyword>
<feature type="transmembrane region" description="Helical" evidence="1">
    <location>
        <begin position="82"/>
        <end position="104"/>
    </location>
</feature>
<feature type="transmembrane region" description="Helical" evidence="1">
    <location>
        <begin position="42"/>
        <end position="62"/>
    </location>
</feature>
<feature type="transmembrane region" description="Helical" evidence="1">
    <location>
        <begin position="160"/>
        <end position="177"/>
    </location>
</feature>